<dbReference type="SUPFAM" id="SSF53474">
    <property type="entry name" value="alpha/beta-Hydrolases"/>
    <property type="match status" value="1"/>
</dbReference>
<feature type="domain" description="Serine aminopeptidase S33" evidence="1">
    <location>
        <begin position="80"/>
        <end position="258"/>
    </location>
</feature>
<evidence type="ECO:0000259" key="1">
    <source>
        <dbReference type="Pfam" id="PF12146"/>
    </source>
</evidence>
<name>A0A6N2RFP7_9ACTO</name>
<sequence length="373" mass="41245">MDETELPESPSSTDGFNGLVDEAVLAPWGEEGPAPVGQWRCDILGEGYESRTIPLMDDDAGPVVATLVRYQGHAASSPAPRFITLYIHGRNDYFFQRELAQNIAECEGAFYAIDLRRYGRSLRPGQRMGFISNLSLYDEELGEALDLIRNDYPDLPLVLMGHSTGGLLATLWANRHPGAIDGLILNSAWLEMQTMASMRSTMAPILERIASRNPMWAVPGGGGGPDNYARSLHEGWNSLEAPLPESLEAYADDPAVVGWDYALEWKRPGSYPVYAAWLEAILEGHDSVATSVELDIPVLSMMSTSSFFSEEFTPQTFSSDVVLDREVILERSSRLGPLVTIASFPGKHDLLLSDPQVRAQVYETMNRWIKAFI</sequence>
<dbReference type="AlphaFoldDB" id="A0A6N2RFP7"/>
<gene>
    <name evidence="2" type="ORF">AOLFYP35_00306</name>
</gene>
<dbReference type="Gene3D" id="3.40.50.1820">
    <property type="entry name" value="alpha/beta hydrolase"/>
    <property type="match status" value="1"/>
</dbReference>
<proteinExistence type="predicted"/>
<dbReference type="EMBL" id="CACRSM010000002">
    <property type="protein sequence ID" value="VYS78881.1"/>
    <property type="molecule type" value="Genomic_DNA"/>
</dbReference>
<dbReference type="InterPro" id="IPR029058">
    <property type="entry name" value="AB_hydrolase_fold"/>
</dbReference>
<dbReference type="InterPro" id="IPR051044">
    <property type="entry name" value="MAG_DAG_Lipase"/>
</dbReference>
<dbReference type="GO" id="GO:0016787">
    <property type="term" value="F:hydrolase activity"/>
    <property type="evidence" value="ECO:0007669"/>
    <property type="project" value="UniProtKB-KW"/>
</dbReference>
<dbReference type="PANTHER" id="PTHR11614">
    <property type="entry name" value="PHOSPHOLIPASE-RELATED"/>
    <property type="match status" value="1"/>
</dbReference>
<organism evidence="2">
    <name type="scientific">Schaalia odontolytica</name>
    <dbReference type="NCBI Taxonomy" id="1660"/>
    <lineage>
        <taxon>Bacteria</taxon>
        <taxon>Bacillati</taxon>
        <taxon>Actinomycetota</taxon>
        <taxon>Actinomycetes</taxon>
        <taxon>Actinomycetales</taxon>
        <taxon>Actinomycetaceae</taxon>
        <taxon>Schaalia</taxon>
    </lineage>
</organism>
<evidence type="ECO:0000313" key="2">
    <source>
        <dbReference type="EMBL" id="VYS78881.1"/>
    </source>
</evidence>
<reference evidence="2" key="1">
    <citation type="submission" date="2019-11" db="EMBL/GenBank/DDBJ databases">
        <authorList>
            <person name="Feng L."/>
        </authorList>
    </citation>
    <scope>NUCLEOTIDE SEQUENCE</scope>
    <source>
        <strain evidence="2">AodontolyticusLFYP35</strain>
    </source>
</reference>
<accession>A0A6N2RFP7</accession>
<keyword evidence="2" id="KW-0378">Hydrolase</keyword>
<dbReference type="Pfam" id="PF12146">
    <property type="entry name" value="Hydrolase_4"/>
    <property type="match status" value="1"/>
</dbReference>
<protein>
    <submittedName>
        <fullName evidence="2">Alpha/beta hydrolase family protein</fullName>
    </submittedName>
</protein>
<dbReference type="InterPro" id="IPR022742">
    <property type="entry name" value="Hydrolase_4"/>
</dbReference>